<proteinExistence type="predicted"/>
<gene>
    <name evidence="1" type="ORF">IE53DRAFT_372504</name>
</gene>
<accession>A0ACD0P8L0</accession>
<name>A0ACD0P8L0_9BASI</name>
<evidence type="ECO:0000313" key="2">
    <source>
        <dbReference type="Proteomes" id="UP000245626"/>
    </source>
</evidence>
<organism evidence="1 2">
    <name type="scientific">Violaceomyces palustris</name>
    <dbReference type="NCBI Taxonomy" id="1673888"/>
    <lineage>
        <taxon>Eukaryota</taxon>
        <taxon>Fungi</taxon>
        <taxon>Dikarya</taxon>
        <taxon>Basidiomycota</taxon>
        <taxon>Ustilaginomycotina</taxon>
        <taxon>Ustilaginomycetes</taxon>
        <taxon>Violaceomycetales</taxon>
        <taxon>Violaceomycetaceae</taxon>
        <taxon>Violaceomyces</taxon>
    </lineage>
</organism>
<dbReference type="EMBL" id="KZ819686">
    <property type="protein sequence ID" value="PWN54389.1"/>
    <property type="molecule type" value="Genomic_DNA"/>
</dbReference>
<protein>
    <submittedName>
        <fullName evidence="1">V-snare-domain-containing protein</fullName>
    </submittedName>
</protein>
<sequence length="241" mass="26956">MSVPQKSWETSRKRTRNLESTIDARLTTYSQLASRIASSSSEIDYTALDMDGASFKGQDDEHKALENELDDLLNQLSSSVDELTSILDDPTVPPTTSQLHAIQRHREVLMDFTKDYRRSKTNVRHAIDRRDLMGTVRGDIDAYKARHASDADALLAERGRIDNSHQMIDSTLDQAYATRADFASQGSMLNDISTRMGTTAAQVPGLNSIITLIGRRRRRDSVIMGCLIGTCTVLLLMFMTR</sequence>
<evidence type="ECO:0000313" key="1">
    <source>
        <dbReference type="EMBL" id="PWN54389.1"/>
    </source>
</evidence>
<reference evidence="1 2" key="1">
    <citation type="journal article" date="2018" name="Mol. Biol. Evol.">
        <title>Broad Genomic Sampling Reveals a Smut Pathogenic Ancestry of the Fungal Clade Ustilaginomycotina.</title>
        <authorList>
            <person name="Kijpornyongpan T."/>
            <person name="Mondo S.J."/>
            <person name="Barry K."/>
            <person name="Sandor L."/>
            <person name="Lee J."/>
            <person name="Lipzen A."/>
            <person name="Pangilinan J."/>
            <person name="LaButti K."/>
            <person name="Hainaut M."/>
            <person name="Henrissat B."/>
            <person name="Grigoriev I.V."/>
            <person name="Spatafora J.W."/>
            <person name="Aime M.C."/>
        </authorList>
    </citation>
    <scope>NUCLEOTIDE SEQUENCE [LARGE SCALE GENOMIC DNA]</scope>
    <source>
        <strain evidence="1 2">SA 807</strain>
    </source>
</reference>
<keyword evidence="2" id="KW-1185">Reference proteome</keyword>
<dbReference type="Proteomes" id="UP000245626">
    <property type="component" value="Unassembled WGS sequence"/>
</dbReference>